<name>A0A2N9G088_FAGSY</name>
<dbReference type="SUPFAM" id="SSF81383">
    <property type="entry name" value="F-box domain"/>
    <property type="match status" value="1"/>
</dbReference>
<dbReference type="InterPro" id="IPR050796">
    <property type="entry name" value="SCF_F-box_component"/>
</dbReference>
<feature type="domain" description="F-box" evidence="1">
    <location>
        <begin position="17"/>
        <end position="57"/>
    </location>
</feature>
<dbReference type="EMBL" id="OIVN01001331">
    <property type="protein sequence ID" value="SPC92699.1"/>
    <property type="molecule type" value="Genomic_DNA"/>
</dbReference>
<dbReference type="InterPro" id="IPR001810">
    <property type="entry name" value="F-box_dom"/>
</dbReference>
<gene>
    <name evidence="2" type="ORF">FSB_LOCUS20581</name>
</gene>
<dbReference type="InterPro" id="IPR017451">
    <property type="entry name" value="F-box-assoc_interact_dom"/>
</dbReference>
<dbReference type="InterPro" id="IPR013187">
    <property type="entry name" value="F-box-assoc_dom_typ3"/>
</dbReference>
<dbReference type="InterPro" id="IPR036047">
    <property type="entry name" value="F-box-like_dom_sf"/>
</dbReference>
<organism evidence="2">
    <name type="scientific">Fagus sylvatica</name>
    <name type="common">Beechnut</name>
    <dbReference type="NCBI Taxonomy" id="28930"/>
    <lineage>
        <taxon>Eukaryota</taxon>
        <taxon>Viridiplantae</taxon>
        <taxon>Streptophyta</taxon>
        <taxon>Embryophyta</taxon>
        <taxon>Tracheophyta</taxon>
        <taxon>Spermatophyta</taxon>
        <taxon>Magnoliopsida</taxon>
        <taxon>eudicotyledons</taxon>
        <taxon>Gunneridae</taxon>
        <taxon>Pentapetalae</taxon>
        <taxon>rosids</taxon>
        <taxon>fabids</taxon>
        <taxon>Fagales</taxon>
        <taxon>Fagaceae</taxon>
        <taxon>Fagus</taxon>
    </lineage>
</organism>
<dbReference type="CDD" id="cd22157">
    <property type="entry name" value="F-box_AtFBW1-like"/>
    <property type="match status" value="1"/>
</dbReference>
<dbReference type="NCBIfam" id="TIGR01640">
    <property type="entry name" value="F_box_assoc_1"/>
    <property type="match status" value="1"/>
</dbReference>
<sequence>MSQPRKKPIPNSSKLLLLDDVVFDILTRVPVKSLIRFRCVSKSLNSTITSPSFITTHLNKIKSLPINNDDHNGFLVYSKLTELCTVVYNSDRILTEISKFKIPFSSRGSHVIGFCNGLFCIDNHILYLWNPSVKKYKILVPPRLNHPIGSITFGLAYHSQNNDFKILRLACYKRFRGETEPAAEVDIYTLSNDSWRKVVISVESKADIGAIALIYKSPCLFFNGALHSIACTMDRSFILCFDVNDERFREIMLPRNCFDEVGRYLEYLVVFKGSLALIVFSKDILDDLTTMCHIWVMRDYGVVESWTKKSVPVKSAPNGDYSCARPCTDNGELLFRNRARLISFEPETLNENFLAIEDFNWLGYTANSINSLVLFDGVNVPSEHRD</sequence>
<protein>
    <recommendedName>
        <fullName evidence="1">F-box domain-containing protein</fullName>
    </recommendedName>
</protein>
<dbReference type="AlphaFoldDB" id="A0A2N9G088"/>
<dbReference type="Pfam" id="PF00646">
    <property type="entry name" value="F-box"/>
    <property type="match status" value="1"/>
</dbReference>
<dbReference type="SMART" id="SM00256">
    <property type="entry name" value="FBOX"/>
    <property type="match status" value="1"/>
</dbReference>
<evidence type="ECO:0000313" key="2">
    <source>
        <dbReference type="EMBL" id="SPC92699.1"/>
    </source>
</evidence>
<dbReference type="PANTHER" id="PTHR31672:SF13">
    <property type="entry name" value="F-BOX PROTEIN CPR30-LIKE"/>
    <property type="match status" value="1"/>
</dbReference>
<dbReference type="Pfam" id="PF08268">
    <property type="entry name" value="FBA_3"/>
    <property type="match status" value="1"/>
</dbReference>
<evidence type="ECO:0000259" key="1">
    <source>
        <dbReference type="SMART" id="SM00256"/>
    </source>
</evidence>
<reference evidence="2" key="1">
    <citation type="submission" date="2018-02" db="EMBL/GenBank/DDBJ databases">
        <authorList>
            <person name="Cohen D.B."/>
            <person name="Kent A.D."/>
        </authorList>
    </citation>
    <scope>NUCLEOTIDE SEQUENCE</scope>
</reference>
<accession>A0A2N9G088</accession>
<dbReference type="PANTHER" id="PTHR31672">
    <property type="entry name" value="BNACNNG10540D PROTEIN"/>
    <property type="match status" value="1"/>
</dbReference>
<proteinExistence type="predicted"/>